<dbReference type="Pfam" id="PF07995">
    <property type="entry name" value="GSDH"/>
    <property type="match status" value="1"/>
</dbReference>
<evidence type="ECO:0000256" key="2">
    <source>
        <dbReference type="SAM" id="SignalP"/>
    </source>
</evidence>
<dbReference type="Gene3D" id="2.120.10.30">
    <property type="entry name" value="TolB, C-terminal domain"/>
    <property type="match status" value="1"/>
</dbReference>
<protein>
    <submittedName>
        <fullName evidence="4">Glucose/arabinose dehydrogenase</fullName>
    </submittedName>
</protein>
<feature type="chain" id="PRO_5020256553" evidence="2">
    <location>
        <begin position="20"/>
        <end position="369"/>
    </location>
</feature>
<dbReference type="PANTHER" id="PTHR19328">
    <property type="entry name" value="HEDGEHOG-INTERACTING PROTEIN"/>
    <property type="match status" value="1"/>
</dbReference>
<feature type="compositionally biased region" description="Acidic residues" evidence="1">
    <location>
        <begin position="31"/>
        <end position="47"/>
    </location>
</feature>
<evidence type="ECO:0000256" key="1">
    <source>
        <dbReference type="SAM" id="MobiDB-lite"/>
    </source>
</evidence>
<evidence type="ECO:0000313" key="5">
    <source>
        <dbReference type="Proteomes" id="UP000295632"/>
    </source>
</evidence>
<feature type="region of interest" description="Disordered" evidence="1">
    <location>
        <begin position="23"/>
        <end position="49"/>
    </location>
</feature>
<reference evidence="4 5" key="1">
    <citation type="submission" date="2019-03" db="EMBL/GenBank/DDBJ databases">
        <title>Genomic Encyclopedia of Type Strains, Phase IV (KMG-IV): sequencing the most valuable type-strain genomes for metagenomic binning, comparative biology and taxonomic classification.</title>
        <authorList>
            <person name="Goeker M."/>
        </authorList>
    </citation>
    <scope>NUCLEOTIDE SEQUENCE [LARGE SCALE GENOMIC DNA]</scope>
    <source>
        <strain evidence="4 5">DSM 28697</strain>
    </source>
</reference>
<keyword evidence="2" id="KW-0732">Signal</keyword>
<dbReference type="SUPFAM" id="SSF50952">
    <property type="entry name" value="Soluble quinoprotein glucose dehydrogenase"/>
    <property type="match status" value="1"/>
</dbReference>
<dbReference type="EMBL" id="SNYJ01000016">
    <property type="protein sequence ID" value="TDQ36763.1"/>
    <property type="molecule type" value="Genomic_DNA"/>
</dbReference>
<name>A0A4R6TWW3_9BACI</name>
<dbReference type="PROSITE" id="PS51257">
    <property type="entry name" value="PROKAR_LIPOPROTEIN"/>
    <property type="match status" value="1"/>
</dbReference>
<dbReference type="InterPro" id="IPR011042">
    <property type="entry name" value="6-blade_b-propeller_TolB-like"/>
</dbReference>
<dbReference type="OrthoDB" id="9770043at2"/>
<dbReference type="AlphaFoldDB" id="A0A4R6TWW3"/>
<dbReference type="InterPro" id="IPR012938">
    <property type="entry name" value="Glc/Sorbosone_DH"/>
</dbReference>
<proteinExistence type="predicted"/>
<keyword evidence="5" id="KW-1185">Reference proteome</keyword>
<comment type="caution">
    <text evidence="4">The sequence shown here is derived from an EMBL/GenBank/DDBJ whole genome shotgun (WGS) entry which is preliminary data.</text>
</comment>
<dbReference type="RefSeq" id="WP_133581551.1">
    <property type="nucleotide sequence ID" value="NZ_SNYJ01000016.1"/>
</dbReference>
<dbReference type="PANTHER" id="PTHR19328:SF13">
    <property type="entry name" value="HIPL1 PROTEIN"/>
    <property type="match status" value="1"/>
</dbReference>
<feature type="signal peptide" evidence="2">
    <location>
        <begin position="1"/>
        <end position="19"/>
    </location>
</feature>
<feature type="region of interest" description="Disordered" evidence="1">
    <location>
        <begin position="348"/>
        <end position="369"/>
    </location>
</feature>
<sequence>MKNVLGAILPIAITSIFLAACQTNEPPEPTPEPEEDVQQETESEDETSQLISQEERIAEELNVPWTIARAQNGFYITQRNGELLFVQENGEKTPQTVNLATPVTQQSESGLLGFVLDPDFESNRLAYLYHTYEVDGELRNRLISVTENEGAWEETAVLLDNIPASPIHNGGRLAFGPHGLLYVTTGDAGNEELPQDKESLAGKILRLHKDGTVPEDNPFPDSYVYSYGHRNPQGITWLEDGTMYATEHGSSAQDEINEIEPGGNYGWPTIRGDESAEGMRQPIIHSGETTWAPSGLDSIDGTLYFAGLRGEGVFAYTPGKNEVTPIVSNQGRIRDVYIEDRILYFVTNNRDGRGTPSSSDDRLLSVPLE</sequence>
<feature type="domain" description="Glucose/Sorbosone dehydrogenase" evidence="3">
    <location>
        <begin position="61"/>
        <end position="353"/>
    </location>
</feature>
<accession>A0A4R6TWW3</accession>
<organism evidence="4 5">
    <name type="scientific">Aureibacillus halotolerans</name>
    <dbReference type="NCBI Taxonomy" id="1508390"/>
    <lineage>
        <taxon>Bacteria</taxon>
        <taxon>Bacillati</taxon>
        <taxon>Bacillota</taxon>
        <taxon>Bacilli</taxon>
        <taxon>Bacillales</taxon>
        <taxon>Bacillaceae</taxon>
        <taxon>Aureibacillus</taxon>
    </lineage>
</organism>
<dbReference type="InterPro" id="IPR011041">
    <property type="entry name" value="Quinoprot_gluc/sorb_DH_b-prop"/>
</dbReference>
<dbReference type="Proteomes" id="UP000295632">
    <property type="component" value="Unassembled WGS sequence"/>
</dbReference>
<evidence type="ECO:0000313" key="4">
    <source>
        <dbReference type="EMBL" id="TDQ36763.1"/>
    </source>
</evidence>
<gene>
    <name evidence="4" type="ORF">EV213_11662</name>
</gene>
<evidence type="ECO:0000259" key="3">
    <source>
        <dbReference type="Pfam" id="PF07995"/>
    </source>
</evidence>